<keyword evidence="6" id="KW-1185">Reference proteome</keyword>
<dbReference type="InterPro" id="IPR001623">
    <property type="entry name" value="DnaJ_domain"/>
</dbReference>
<dbReference type="PANTHER" id="PTHR24346:SF30">
    <property type="entry name" value="MATERNAL EMBRYONIC LEUCINE ZIPPER KINASE"/>
    <property type="match status" value="1"/>
</dbReference>
<dbReference type="GO" id="GO:0035556">
    <property type="term" value="P:intracellular signal transduction"/>
    <property type="evidence" value="ECO:0007669"/>
    <property type="project" value="TreeGrafter"/>
</dbReference>
<dbReference type="PANTHER" id="PTHR24346">
    <property type="entry name" value="MAP/MICROTUBULE AFFINITY-REGULATING KINASE"/>
    <property type="match status" value="1"/>
</dbReference>
<dbReference type="GO" id="GO:0005737">
    <property type="term" value="C:cytoplasm"/>
    <property type="evidence" value="ECO:0007669"/>
    <property type="project" value="TreeGrafter"/>
</dbReference>
<dbReference type="GO" id="GO:0005524">
    <property type="term" value="F:ATP binding"/>
    <property type="evidence" value="ECO:0007669"/>
    <property type="project" value="UniProtKB-KW"/>
</dbReference>
<evidence type="ECO:0000256" key="2">
    <source>
        <dbReference type="ARBA" id="ARBA00022840"/>
    </source>
</evidence>
<keyword evidence="5" id="KW-0808">Transferase</keyword>
<gene>
    <name evidence="5" type="ORF">Ctob_002575</name>
</gene>
<dbReference type="InterPro" id="IPR000719">
    <property type="entry name" value="Prot_kinase_dom"/>
</dbReference>
<evidence type="ECO:0000313" key="6">
    <source>
        <dbReference type="Proteomes" id="UP000037460"/>
    </source>
</evidence>
<proteinExistence type="predicted"/>
<dbReference type="Gene3D" id="1.10.510.10">
    <property type="entry name" value="Transferase(Phosphotransferase) domain 1"/>
    <property type="match status" value="1"/>
</dbReference>
<feature type="domain" description="Protein kinase" evidence="4">
    <location>
        <begin position="167"/>
        <end position="469"/>
    </location>
</feature>
<dbReference type="AlphaFoldDB" id="A0A0M0J8K9"/>
<dbReference type="PROSITE" id="PS00108">
    <property type="entry name" value="PROTEIN_KINASE_ST"/>
    <property type="match status" value="1"/>
</dbReference>
<protein>
    <submittedName>
        <fullName evidence="5">Serine threonine kinase</fullName>
    </submittedName>
</protein>
<reference evidence="6" key="1">
    <citation type="journal article" date="2015" name="PLoS Genet.">
        <title>Genome Sequence and Transcriptome Analyses of Chrysochromulina tobin: Metabolic Tools for Enhanced Algal Fitness in the Prominent Order Prymnesiales (Haptophyceae).</title>
        <authorList>
            <person name="Hovde B.T."/>
            <person name="Deodato C.R."/>
            <person name="Hunsperger H.M."/>
            <person name="Ryken S.A."/>
            <person name="Yost W."/>
            <person name="Jha R.K."/>
            <person name="Patterson J."/>
            <person name="Monnat R.J. Jr."/>
            <person name="Barlow S.B."/>
            <person name="Starkenburg S.R."/>
            <person name="Cattolico R.A."/>
        </authorList>
    </citation>
    <scope>NUCLEOTIDE SEQUENCE</scope>
    <source>
        <strain evidence="6">CCMP291</strain>
    </source>
</reference>
<dbReference type="GO" id="GO:0004674">
    <property type="term" value="F:protein serine/threonine kinase activity"/>
    <property type="evidence" value="ECO:0007669"/>
    <property type="project" value="TreeGrafter"/>
</dbReference>
<sequence length="477" mass="51555">ELSDEAPRPWVPAEGAEEREVKLAYHKATRLLHPDRLSKRDLSVRIEAEEVLKVLTTAFSTKIDWFKEAEPTSPSLHEIPSKTEPTAARSSSAKDIRDSIFGNAAKPATPTSPGGSWMPPPPPTRTNSTPSSGGTDLRDSIFAGAFDVKPKPSPPVTASSPFDDPPGGSSNPFGAAPTTRVSDASLSAATALFGAAAPSETRVVKSVASAIGISDPRREAAALERIQAHPHPNVVKFFGHETVPGGSLLSFECISGGELYDNVIEALSQGTPVPTVRARTLFHQIARGVDHLHKLGIGHLDIKLENCMLHADMQTVSVVDLGLWHDLQLGLVNQDLYRGSPAYMSPEVFVNKGRREPPTMPYDAVPADVWSLGVCLFVMLMGFYPLDEHPTISGYQHLQEQHTLGLGTLEATCGPVSIQVFPLRRMYGPMRRHQLLSSAPEAADLLDGMLEAEPAERLSLQQILTSEFVHDSEALTE</sequence>
<dbReference type="InterPro" id="IPR036869">
    <property type="entry name" value="J_dom_sf"/>
</dbReference>
<keyword evidence="1" id="KW-0547">Nucleotide-binding</keyword>
<evidence type="ECO:0000256" key="3">
    <source>
        <dbReference type="SAM" id="MobiDB-lite"/>
    </source>
</evidence>
<dbReference type="SUPFAM" id="SSF56112">
    <property type="entry name" value="Protein kinase-like (PK-like)"/>
    <property type="match status" value="1"/>
</dbReference>
<dbReference type="Gene3D" id="1.10.287.110">
    <property type="entry name" value="DnaJ domain"/>
    <property type="match status" value="1"/>
</dbReference>
<dbReference type="SUPFAM" id="SSF46565">
    <property type="entry name" value="Chaperone J-domain"/>
    <property type="match status" value="1"/>
</dbReference>
<keyword evidence="2" id="KW-0067">ATP-binding</keyword>
<feature type="non-terminal residue" evidence="5">
    <location>
        <position position="1"/>
    </location>
</feature>
<evidence type="ECO:0000259" key="4">
    <source>
        <dbReference type="PROSITE" id="PS50011"/>
    </source>
</evidence>
<dbReference type="Pfam" id="PF00069">
    <property type="entry name" value="Pkinase"/>
    <property type="match status" value="1"/>
</dbReference>
<dbReference type="PROSITE" id="PS50011">
    <property type="entry name" value="PROTEIN_KINASE_DOM"/>
    <property type="match status" value="1"/>
</dbReference>
<feature type="non-terminal residue" evidence="5">
    <location>
        <position position="477"/>
    </location>
</feature>
<feature type="compositionally biased region" description="Low complexity" evidence="3">
    <location>
        <begin position="125"/>
        <end position="135"/>
    </location>
</feature>
<name>A0A0M0J8K9_9EUKA</name>
<dbReference type="SMART" id="SM00220">
    <property type="entry name" value="S_TKc"/>
    <property type="match status" value="1"/>
</dbReference>
<comment type="caution">
    <text evidence="5">The sequence shown here is derived from an EMBL/GenBank/DDBJ whole genome shotgun (WGS) entry which is preliminary data.</text>
</comment>
<dbReference type="InterPro" id="IPR008271">
    <property type="entry name" value="Ser/Thr_kinase_AS"/>
</dbReference>
<keyword evidence="5" id="KW-0418">Kinase</keyword>
<accession>A0A0M0J8K9</accession>
<dbReference type="Proteomes" id="UP000037460">
    <property type="component" value="Unassembled WGS sequence"/>
</dbReference>
<dbReference type="InterPro" id="IPR011009">
    <property type="entry name" value="Kinase-like_dom_sf"/>
</dbReference>
<evidence type="ECO:0000256" key="1">
    <source>
        <dbReference type="ARBA" id="ARBA00022741"/>
    </source>
</evidence>
<evidence type="ECO:0000313" key="5">
    <source>
        <dbReference type="EMBL" id="KOO22921.1"/>
    </source>
</evidence>
<feature type="compositionally biased region" description="Low complexity" evidence="3">
    <location>
        <begin position="159"/>
        <end position="172"/>
    </location>
</feature>
<dbReference type="EMBL" id="JWZX01003238">
    <property type="protein sequence ID" value="KOO22921.1"/>
    <property type="molecule type" value="Genomic_DNA"/>
</dbReference>
<feature type="region of interest" description="Disordered" evidence="3">
    <location>
        <begin position="69"/>
        <end position="179"/>
    </location>
</feature>
<dbReference type="CDD" id="cd06257">
    <property type="entry name" value="DnaJ"/>
    <property type="match status" value="1"/>
</dbReference>
<organism evidence="5 6">
    <name type="scientific">Chrysochromulina tobinii</name>
    <dbReference type="NCBI Taxonomy" id="1460289"/>
    <lineage>
        <taxon>Eukaryota</taxon>
        <taxon>Haptista</taxon>
        <taxon>Haptophyta</taxon>
        <taxon>Prymnesiophyceae</taxon>
        <taxon>Prymnesiales</taxon>
        <taxon>Chrysochromulinaceae</taxon>
        <taxon>Chrysochromulina</taxon>
    </lineage>
</organism>
<dbReference type="OrthoDB" id="6513151at2759"/>